<evidence type="ECO:0008006" key="2">
    <source>
        <dbReference type="Google" id="ProtNLM"/>
    </source>
</evidence>
<dbReference type="Gene3D" id="3.90.1410.10">
    <property type="entry name" value="set domain protein methyltransferase, domain 1"/>
    <property type="match status" value="1"/>
</dbReference>
<dbReference type="SUPFAM" id="SSF82199">
    <property type="entry name" value="SET domain"/>
    <property type="match status" value="1"/>
</dbReference>
<dbReference type="GO" id="GO:0016279">
    <property type="term" value="F:protein-lysine N-methyltransferase activity"/>
    <property type="evidence" value="ECO:0007669"/>
    <property type="project" value="TreeGrafter"/>
</dbReference>
<dbReference type="CDD" id="cd10527">
    <property type="entry name" value="SET_LSMT"/>
    <property type="match status" value="1"/>
</dbReference>
<dbReference type="InterPro" id="IPR050600">
    <property type="entry name" value="SETD3_SETD6_MTase"/>
</dbReference>
<dbReference type="EMBL" id="HBKQ01043344">
    <property type="protein sequence ID" value="CAE2267594.1"/>
    <property type="molecule type" value="Transcribed_RNA"/>
</dbReference>
<dbReference type="AlphaFoldDB" id="A0A7S4JLL9"/>
<name>A0A7S4JLL9_9STRA</name>
<dbReference type="InterPro" id="IPR046341">
    <property type="entry name" value="SET_dom_sf"/>
</dbReference>
<protein>
    <recommendedName>
        <fullName evidence="2">SET domain-containing protein</fullName>
    </recommendedName>
</protein>
<accession>A0A7S4JLL9</accession>
<sequence length="493" mass="54124">MKQPPCISLSRCGVAVGALLLTCSQQGSPPAQAAAFSPSTFGIKSIPRHVRVPIFLSAAGVDNGADVDDRSVRHREFRDWCDSVGILAPNLEHAPTDGGIPGLTVRPGTSLNAGEAAIVLPLDATLAVLAGDGDDGADSSVRSRAGSVLSDELWSEAPMGLRLASRLLHERSLGGSSRWHGYILHGLPPVSGPGRERCDALGRWTDAELSLLRSPALKRKAEDRRRTDEEWFRRLTEDRSAAAPSACFTREEFDWAMDVVRTRHFRGDFAPGLRHGAEERKDDYALLPFVDDLNHRPEISKNFRPKSSNESLGIDYSPQFVTVSEALNRTSKAICWVAHRPFQDGEEVALMYLTGTGAIAEAFLDEWGFVLSANEMNACAVYVGGIRCIVRRDGSFYEEDSMMDVIEAEVQQHFNSDEEDGKAKATGNSWRLVAKACYNEFLLFEGCAKDISVLSYEETASPSRHNIANMFVEGKQRLLYAGLQHALLRADEE</sequence>
<evidence type="ECO:0000313" key="1">
    <source>
        <dbReference type="EMBL" id="CAE2267594.1"/>
    </source>
</evidence>
<dbReference type="PANTHER" id="PTHR13271">
    <property type="entry name" value="UNCHARACTERIZED PUTATIVE METHYLTRANSFERASE"/>
    <property type="match status" value="1"/>
</dbReference>
<reference evidence="1" key="1">
    <citation type="submission" date="2021-01" db="EMBL/GenBank/DDBJ databases">
        <authorList>
            <person name="Corre E."/>
            <person name="Pelletier E."/>
            <person name="Niang G."/>
            <person name="Scheremetjew M."/>
            <person name="Finn R."/>
            <person name="Kale V."/>
            <person name="Holt S."/>
            <person name="Cochrane G."/>
            <person name="Meng A."/>
            <person name="Brown T."/>
            <person name="Cohen L."/>
        </authorList>
    </citation>
    <scope>NUCLEOTIDE SEQUENCE</scope>
    <source>
        <strain evidence="1">Isolate 1302-5</strain>
    </source>
</reference>
<proteinExistence type="predicted"/>
<organism evidence="1">
    <name type="scientific">Odontella aurita</name>
    <dbReference type="NCBI Taxonomy" id="265563"/>
    <lineage>
        <taxon>Eukaryota</taxon>
        <taxon>Sar</taxon>
        <taxon>Stramenopiles</taxon>
        <taxon>Ochrophyta</taxon>
        <taxon>Bacillariophyta</taxon>
        <taxon>Mediophyceae</taxon>
        <taxon>Biddulphiophycidae</taxon>
        <taxon>Eupodiscales</taxon>
        <taxon>Odontellaceae</taxon>
        <taxon>Odontella</taxon>
    </lineage>
</organism>
<dbReference type="PANTHER" id="PTHR13271:SF140">
    <property type="entry name" value="SET DOMAIN-CONTAINING PROTEIN"/>
    <property type="match status" value="1"/>
</dbReference>
<gene>
    <name evidence="1" type="ORF">OAUR00152_LOCUS29877</name>
</gene>